<sequence length="161" mass="16653">MAIRFVSVSFLDPPNARPARPVPLPSNGLRAAPSRPSHRSNLARISCGGCVPKTKTTSPCLPKIDATAFTSSSLSTPCTSLSGLGVPPSVRDLADADMGLRAVQCLPTDATLPPRQPIKVLGTGSTDDATSPASPPEGHALHFPNGAYSPPELVHRVECPG</sequence>
<accession>A0A0G4LUJ2</accession>
<evidence type="ECO:0000313" key="2">
    <source>
        <dbReference type="EMBL" id="CRK25652.1"/>
    </source>
</evidence>
<dbReference type="AlphaFoldDB" id="A0A0G4LUJ2"/>
<name>A0A0G4LUJ2_VERLO</name>
<proteinExistence type="predicted"/>
<feature type="region of interest" description="Disordered" evidence="1">
    <location>
        <begin position="109"/>
        <end position="149"/>
    </location>
</feature>
<feature type="compositionally biased region" description="Polar residues" evidence="1">
    <location>
        <begin position="123"/>
        <end position="132"/>
    </location>
</feature>
<feature type="region of interest" description="Disordered" evidence="1">
    <location>
        <begin position="16"/>
        <end position="40"/>
    </location>
</feature>
<gene>
    <name evidence="2" type="ORF">BN1723_013637</name>
</gene>
<protein>
    <submittedName>
        <fullName evidence="2">Uncharacterized protein</fullName>
    </submittedName>
</protein>
<organism evidence="2 3">
    <name type="scientific">Verticillium longisporum</name>
    <name type="common">Verticillium dahliae var. longisporum</name>
    <dbReference type="NCBI Taxonomy" id="100787"/>
    <lineage>
        <taxon>Eukaryota</taxon>
        <taxon>Fungi</taxon>
        <taxon>Dikarya</taxon>
        <taxon>Ascomycota</taxon>
        <taxon>Pezizomycotina</taxon>
        <taxon>Sordariomycetes</taxon>
        <taxon>Hypocreomycetidae</taxon>
        <taxon>Glomerellales</taxon>
        <taxon>Plectosphaerellaceae</taxon>
        <taxon>Verticillium</taxon>
    </lineage>
</organism>
<dbReference type="EMBL" id="CVQI01018113">
    <property type="protein sequence ID" value="CRK25652.1"/>
    <property type="molecule type" value="Genomic_DNA"/>
</dbReference>
<dbReference type="Proteomes" id="UP000045706">
    <property type="component" value="Unassembled WGS sequence"/>
</dbReference>
<evidence type="ECO:0000313" key="3">
    <source>
        <dbReference type="Proteomes" id="UP000045706"/>
    </source>
</evidence>
<reference evidence="3" key="1">
    <citation type="submission" date="2015-05" db="EMBL/GenBank/DDBJ databases">
        <authorList>
            <person name="Fogelqvist Johan"/>
        </authorList>
    </citation>
    <scope>NUCLEOTIDE SEQUENCE [LARGE SCALE GENOMIC DNA]</scope>
</reference>
<evidence type="ECO:0000256" key="1">
    <source>
        <dbReference type="SAM" id="MobiDB-lite"/>
    </source>
</evidence>